<evidence type="ECO:0000256" key="2">
    <source>
        <dbReference type="ARBA" id="ARBA00022679"/>
    </source>
</evidence>
<dbReference type="Pfam" id="PF01885">
    <property type="entry name" value="PTS_2-RNA"/>
    <property type="match status" value="1"/>
</dbReference>
<dbReference type="InterPro" id="IPR042080">
    <property type="entry name" value="RNA_2'-PTrans_N"/>
</dbReference>
<dbReference type="InterPro" id="IPR002745">
    <property type="entry name" value="Ptrans_KptA/Tpt1"/>
</dbReference>
<comment type="caution">
    <text evidence="6">The sequence shown here is derived from an EMBL/GenBank/DDBJ whole genome shotgun (WGS) entry which is preliminary data.</text>
</comment>
<evidence type="ECO:0000256" key="1">
    <source>
        <dbReference type="ARBA" id="ARBA00009836"/>
    </source>
</evidence>
<keyword evidence="3 5" id="KW-0520">NAD</keyword>
<dbReference type="HAMAP" id="MF_00299">
    <property type="entry name" value="KptA"/>
    <property type="match status" value="1"/>
</dbReference>
<evidence type="ECO:0000313" key="6">
    <source>
        <dbReference type="EMBL" id="TKI52861.1"/>
    </source>
</evidence>
<dbReference type="InterPro" id="IPR042081">
    <property type="entry name" value="RNA_2'-PTrans_C"/>
</dbReference>
<keyword evidence="7" id="KW-1185">Reference proteome</keyword>
<dbReference type="GO" id="GO:0000215">
    <property type="term" value="F:tRNA 2'-phosphotransferase activity"/>
    <property type="evidence" value="ECO:0007669"/>
    <property type="project" value="TreeGrafter"/>
</dbReference>
<sequence length="178" mass="20853">MNYDELSKEVAYALRHSPGKYELELDANGWVLVDQLLKSLRKSDKWSHIELDDLKKMIEKSEKKRYEILDDKIRAFYGHSTPMKIQKKEMKPPSTLYHGTSRRFLESIIKNGLVPKTRQYVHLSEDIHTAILVGKRRDTAPIVLKINSEDAYKNGVKFYFAHETIWLADAISYDFISY</sequence>
<evidence type="ECO:0000256" key="5">
    <source>
        <dbReference type="HAMAP-Rule" id="MF_00299"/>
    </source>
</evidence>
<dbReference type="PANTHER" id="PTHR12684">
    <property type="entry name" value="PUTATIVE PHOSPHOTRANSFERASE"/>
    <property type="match status" value="1"/>
</dbReference>
<dbReference type="Gene3D" id="3.20.170.30">
    <property type="match status" value="1"/>
</dbReference>
<dbReference type="GO" id="GO:0003950">
    <property type="term" value="F:NAD+ poly-ADP-ribosyltransferase activity"/>
    <property type="evidence" value="ECO:0007669"/>
    <property type="project" value="InterPro"/>
</dbReference>
<reference evidence="6 7" key="1">
    <citation type="submission" date="2019-04" db="EMBL/GenBank/DDBJ databases">
        <title>Lysinibacillus genome sequencing.</title>
        <authorList>
            <person name="Dunlap C."/>
        </authorList>
    </citation>
    <scope>NUCLEOTIDE SEQUENCE [LARGE SCALE GENOMIC DNA]</scope>
    <source>
        <strain evidence="6 7">CCTCC AB 2010389</strain>
    </source>
</reference>
<dbReference type="PANTHER" id="PTHR12684:SF2">
    <property type="entry name" value="TRNA 2'-PHOSPHOTRANSFERASE 1"/>
    <property type="match status" value="1"/>
</dbReference>
<dbReference type="Proteomes" id="UP000308744">
    <property type="component" value="Unassembled WGS sequence"/>
</dbReference>
<protein>
    <recommendedName>
        <fullName evidence="5">Probable RNA 2'-phosphotransferase</fullName>
        <ecNumber evidence="5">2.7.1.-</ecNumber>
    </recommendedName>
</protein>
<dbReference type="EC" id="2.7.1.-" evidence="5"/>
<dbReference type="RefSeq" id="WP_107897918.1">
    <property type="nucleotide sequence ID" value="NZ_PYWM01000081.1"/>
</dbReference>
<dbReference type="GO" id="GO:0006388">
    <property type="term" value="P:tRNA splicing, via endonucleolytic cleavage and ligation"/>
    <property type="evidence" value="ECO:0007669"/>
    <property type="project" value="UniProtKB-UniRule"/>
</dbReference>
<dbReference type="SUPFAM" id="SSF56399">
    <property type="entry name" value="ADP-ribosylation"/>
    <property type="match status" value="1"/>
</dbReference>
<evidence type="ECO:0000313" key="7">
    <source>
        <dbReference type="Proteomes" id="UP000308744"/>
    </source>
</evidence>
<comment type="similarity">
    <text evidence="1 5">Belongs to the KptA/TPT1 family.</text>
</comment>
<organism evidence="6 7">
    <name type="scientific">Lysinibacillus mangiferihumi</name>
    <dbReference type="NCBI Taxonomy" id="1130819"/>
    <lineage>
        <taxon>Bacteria</taxon>
        <taxon>Bacillati</taxon>
        <taxon>Bacillota</taxon>
        <taxon>Bacilli</taxon>
        <taxon>Bacillales</taxon>
        <taxon>Bacillaceae</taxon>
        <taxon>Lysinibacillus</taxon>
    </lineage>
</organism>
<evidence type="ECO:0000256" key="3">
    <source>
        <dbReference type="ARBA" id="ARBA00023027"/>
    </source>
</evidence>
<accession>A0A4U2Y1E5</accession>
<gene>
    <name evidence="5" type="primary">kptA</name>
    <name evidence="6" type="ORF">FC756_26865</name>
</gene>
<evidence type="ECO:0000256" key="4">
    <source>
        <dbReference type="ARBA" id="ARBA00025212"/>
    </source>
</evidence>
<keyword evidence="2 5" id="KW-0808">Transferase</keyword>
<proteinExistence type="inferred from homology"/>
<name>A0A4U2Y1E5_9BACI</name>
<dbReference type="Gene3D" id="1.10.10.970">
    <property type="entry name" value="RNA 2'-phosphotransferase, Tpt1/KptA family, N-terminal domain"/>
    <property type="match status" value="1"/>
</dbReference>
<dbReference type="AlphaFoldDB" id="A0A4U2Y1E5"/>
<dbReference type="EMBL" id="SZPU01000160">
    <property type="protein sequence ID" value="TKI52861.1"/>
    <property type="molecule type" value="Genomic_DNA"/>
</dbReference>
<dbReference type="InterPro" id="IPR022928">
    <property type="entry name" value="RNA_2'-PTrans_KptA"/>
</dbReference>
<comment type="function">
    <text evidence="4 5">Removes the 2'-phosphate from RNA via an intermediate in which the phosphate is ADP-ribosylated by NAD followed by a presumed transesterification to release the RNA and generate ADP-ribose 1''-2''-cyclic phosphate (APPR&gt;P). May function as an ADP-ribosylase.</text>
</comment>